<dbReference type="HAMAP" id="MF_01080">
    <property type="entry name" value="TruB_bact"/>
    <property type="match status" value="1"/>
</dbReference>
<evidence type="ECO:0000256" key="2">
    <source>
        <dbReference type="ARBA" id="ARBA00005642"/>
    </source>
</evidence>
<dbReference type="EMBL" id="DSZY01000029">
    <property type="protein sequence ID" value="HGU40822.1"/>
    <property type="molecule type" value="Genomic_DNA"/>
</dbReference>
<dbReference type="GO" id="GO:0160148">
    <property type="term" value="F:tRNA pseudouridine(55) synthase activity"/>
    <property type="evidence" value="ECO:0007669"/>
    <property type="project" value="UniProtKB-EC"/>
</dbReference>
<protein>
    <recommendedName>
        <fullName evidence="5">tRNA pseudouridine synthase B</fullName>
        <ecNumber evidence="5">5.4.99.25</ecNumber>
    </recommendedName>
    <alternativeName>
        <fullName evidence="5">tRNA pseudouridine(55) synthase</fullName>
        <shortName evidence="5">Psi55 synthase</shortName>
    </alternativeName>
    <alternativeName>
        <fullName evidence="5">tRNA pseudouridylate synthase</fullName>
    </alternativeName>
    <alternativeName>
        <fullName evidence="5">tRNA-uridine isomerase</fullName>
    </alternativeName>
</protein>
<feature type="domain" description="tRNA pseudouridylate synthase B C-terminal" evidence="7">
    <location>
        <begin position="184"/>
        <end position="239"/>
    </location>
</feature>
<sequence length="319" mass="36216">MIDFGHLKQSNAKLNGILLIDKPKGITSHDVVEELRKIIGIQQIGHAGTLDPFATGLLVTGLGKATRLLEYLQGERKVYYVKMQLGLVTDTFDITGNVMEIHEVNVTPEDLENVIFSFVGRYKQVPPAYSAKKYQGRKLYELAREGKIINLPPREVEIYSISELKIEIPFVEFIAEVSAGTYIRSLCMDVGFALGCGATAIELRRLQVGKFRVEDSVSLDELKERGEIFRYLLPMEMILDFPKVYVKSKDKIANGIQPKVEDIEKFEDFEKDDLVQVFHNDCLVAVAIAERSSSFIKTLIRQGRNERVLKLRKVFVERT</sequence>
<dbReference type="GO" id="GO:0031119">
    <property type="term" value="P:tRNA pseudouridine synthesis"/>
    <property type="evidence" value="ECO:0007669"/>
    <property type="project" value="UniProtKB-UniRule"/>
</dbReference>
<dbReference type="Pfam" id="PF16198">
    <property type="entry name" value="TruB_C_2"/>
    <property type="match status" value="1"/>
</dbReference>
<comment type="function">
    <text evidence="5">Responsible for synthesis of pseudouridine from uracil-55 in the psi GC loop of transfer RNAs.</text>
</comment>
<dbReference type="Gene3D" id="3.30.2350.10">
    <property type="entry name" value="Pseudouridine synthase"/>
    <property type="match status" value="1"/>
</dbReference>
<comment type="caution">
    <text evidence="8">The sequence shown here is derived from an EMBL/GenBank/DDBJ whole genome shotgun (WGS) entry which is preliminary data.</text>
</comment>
<dbReference type="Gene3D" id="2.30.130.10">
    <property type="entry name" value="PUA domain"/>
    <property type="match status" value="1"/>
</dbReference>
<dbReference type="EC" id="5.4.99.25" evidence="5"/>
<dbReference type="GO" id="GO:1990481">
    <property type="term" value="P:mRNA pseudouridine synthesis"/>
    <property type="evidence" value="ECO:0007669"/>
    <property type="project" value="TreeGrafter"/>
</dbReference>
<name>A0A7C4GJC3_9BACT</name>
<evidence type="ECO:0000259" key="6">
    <source>
        <dbReference type="Pfam" id="PF01509"/>
    </source>
</evidence>
<evidence type="ECO:0000259" key="7">
    <source>
        <dbReference type="Pfam" id="PF16198"/>
    </source>
</evidence>
<comment type="similarity">
    <text evidence="2 5">Belongs to the pseudouridine synthase TruB family. Type 1 subfamily.</text>
</comment>
<dbReference type="InterPro" id="IPR020103">
    <property type="entry name" value="PsdUridine_synth_cat_dom_sf"/>
</dbReference>
<dbReference type="PANTHER" id="PTHR13767">
    <property type="entry name" value="TRNA-PSEUDOURIDINE SYNTHASE"/>
    <property type="match status" value="1"/>
</dbReference>
<feature type="domain" description="Pseudouridine synthase II N-terminal" evidence="6">
    <location>
        <begin position="36"/>
        <end position="183"/>
    </location>
</feature>
<dbReference type="PANTHER" id="PTHR13767:SF2">
    <property type="entry name" value="PSEUDOURIDYLATE SYNTHASE TRUB1"/>
    <property type="match status" value="1"/>
</dbReference>
<evidence type="ECO:0000313" key="8">
    <source>
        <dbReference type="EMBL" id="HGU40822.1"/>
    </source>
</evidence>
<keyword evidence="4 5" id="KW-0413">Isomerase</keyword>
<evidence type="ECO:0000256" key="5">
    <source>
        <dbReference type="HAMAP-Rule" id="MF_01080"/>
    </source>
</evidence>
<dbReference type="InterPro" id="IPR014780">
    <property type="entry name" value="tRNA_psdUridine_synth_TruB"/>
</dbReference>
<evidence type="ECO:0000256" key="3">
    <source>
        <dbReference type="ARBA" id="ARBA00022694"/>
    </source>
</evidence>
<organism evidence="8">
    <name type="scientific">Fervidobacterium thailandense</name>
    <dbReference type="NCBI Taxonomy" id="1008305"/>
    <lineage>
        <taxon>Bacteria</taxon>
        <taxon>Thermotogati</taxon>
        <taxon>Thermotogota</taxon>
        <taxon>Thermotogae</taxon>
        <taxon>Thermotogales</taxon>
        <taxon>Fervidobacteriaceae</taxon>
        <taxon>Fervidobacterium</taxon>
    </lineage>
</organism>
<evidence type="ECO:0000256" key="4">
    <source>
        <dbReference type="ARBA" id="ARBA00023235"/>
    </source>
</evidence>
<accession>A0A7C4GJC3</accession>
<feature type="active site" description="Nucleophile" evidence="5">
    <location>
        <position position="51"/>
    </location>
</feature>
<dbReference type="NCBIfam" id="TIGR00431">
    <property type="entry name" value="TruB"/>
    <property type="match status" value="1"/>
</dbReference>
<reference evidence="8" key="1">
    <citation type="journal article" date="2020" name="mSystems">
        <title>Genome- and Community-Level Interaction Insights into Carbon Utilization and Element Cycling Functions of Hydrothermarchaeota in Hydrothermal Sediment.</title>
        <authorList>
            <person name="Zhou Z."/>
            <person name="Liu Y."/>
            <person name="Xu W."/>
            <person name="Pan J."/>
            <person name="Luo Z.H."/>
            <person name="Li M."/>
        </authorList>
    </citation>
    <scope>NUCLEOTIDE SEQUENCE [LARGE SCALE GENOMIC DNA]</scope>
    <source>
        <strain evidence="8">SpSt-609</strain>
    </source>
</reference>
<comment type="catalytic activity">
    <reaction evidence="1 5">
        <text>uridine(55) in tRNA = pseudouridine(55) in tRNA</text>
        <dbReference type="Rhea" id="RHEA:42532"/>
        <dbReference type="Rhea" id="RHEA-COMP:10101"/>
        <dbReference type="Rhea" id="RHEA-COMP:10102"/>
        <dbReference type="ChEBI" id="CHEBI:65314"/>
        <dbReference type="ChEBI" id="CHEBI:65315"/>
        <dbReference type="EC" id="5.4.99.25"/>
    </reaction>
</comment>
<evidence type="ECO:0000256" key="1">
    <source>
        <dbReference type="ARBA" id="ARBA00000385"/>
    </source>
</evidence>
<dbReference type="CDD" id="cd02573">
    <property type="entry name" value="PseudoU_synth_EcTruB"/>
    <property type="match status" value="1"/>
</dbReference>
<proteinExistence type="inferred from homology"/>
<dbReference type="CDD" id="cd21905">
    <property type="entry name" value="PUA_TruB_thermotogae"/>
    <property type="match status" value="1"/>
</dbReference>
<dbReference type="SUPFAM" id="SSF55120">
    <property type="entry name" value="Pseudouridine synthase"/>
    <property type="match status" value="1"/>
</dbReference>
<dbReference type="Pfam" id="PF01509">
    <property type="entry name" value="TruB_N"/>
    <property type="match status" value="1"/>
</dbReference>
<dbReference type="InterPro" id="IPR032819">
    <property type="entry name" value="TruB_C"/>
</dbReference>
<dbReference type="GO" id="GO:0003723">
    <property type="term" value="F:RNA binding"/>
    <property type="evidence" value="ECO:0007669"/>
    <property type="project" value="InterPro"/>
</dbReference>
<gene>
    <name evidence="5 8" type="primary">truB</name>
    <name evidence="8" type="ORF">ENT77_06455</name>
</gene>
<keyword evidence="3 5" id="KW-0819">tRNA processing</keyword>
<dbReference type="AlphaFoldDB" id="A0A7C4GJC3"/>
<dbReference type="InterPro" id="IPR002501">
    <property type="entry name" value="PsdUridine_synth_N"/>
</dbReference>
<dbReference type="PROSITE" id="PS50890">
    <property type="entry name" value="PUA"/>
    <property type="match status" value="1"/>
</dbReference>
<dbReference type="InterPro" id="IPR036974">
    <property type="entry name" value="PUA_sf"/>
</dbReference>